<evidence type="ECO:0000259" key="9">
    <source>
        <dbReference type="Pfam" id="PF02784"/>
    </source>
</evidence>
<feature type="binding site" evidence="5">
    <location>
        <begin position="278"/>
        <end position="281"/>
    </location>
    <ligand>
        <name>pyridoxal 5'-phosphate</name>
        <dbReference type="ChEBI" id="CHEBI:597326"/>
    </ligand>
</feature>
<dbReference type="Pfam" id="PF02784">
    <property type="entry name" value="Orn_Arg_deC_N"/>
    <property type="match status" value="1"/>
</dbReference>
<evidence type="ECO:0000256" key="6">
    <source>
        <dbReference type="NCBIfam" id="TIGR01048"/>
    </source>
</evidence>
<evidence type="ECO:0000256" key="2">
    <source>
        <dbReference type="ARBA" id="ARBA00022793"/>
    </source>
</evidence>
<dbReference type="PANTHER" id="PTHR43727">
    <property type="entry name" value="DIAMINOPIMELATE DECARBOXYLASE"/>
    <property type="match status" value="1"/>
</dbReference>
<feature type="binding site" evidence="5">
    <location>
        <position position="358"/>
    </location>
    <ligand>
        <name>substrate</name>
    </ligand>
</feature>
<dbReference type="GO" id="GO:0030170">
    <property type="term" value="F:pyridoxal phosphate binding"/>
    <property type="evidence" value="ECO:0007669"/>
    <property type="project" value="UniProtKB-UniRule"/>
</dbReference>
<keyword evidence="5 8" id="KW-0457">Lysine biosynthesis</keyword>
<gene>
    <name evidence="5 10" type="primary">lysA</name>
    <name evidence="10" type="ORF">G3435_10335</name>
</gene>
<proteinExistence type="inferred from homology"/>
<dbReference type="InterPro" id="IPR022657">
    <property type="entry name" value="De-COase2_CS"/>
</dbReference>
<feature type="binding site" evidence="5">
    <location>
        <position position="321"/>
    </location>
    <ligand>
        <name>substrate</name>
    </ligand>
</feature>
<dbReference type="InterPro" id="IPR000183">
    <property type="entry name" value="Orn/DAP/Arg_de-COase"/>
</dbReference>
<dbReference type="AlphaFoldDB" id="A0A6M0CS19"/>
<dbReference type="Gene3D" id="3.20.20.10">
    <property type="entry name" value="Alanine racemase"/>
    <property type="match status" value="1"/>
</dbReference>
<comment type="caution">
    <text evidence="10">The sequence shown here is derived from an EMBL/GenBank/DDBJ whole genome shotgun (WGS) entry which is preliminary data.</text>
</comment>
<dbReference type="InterPro" id="IPR009006">
    <property type="entry name" value="Ala_racemase/Decarboxylase_C"/>
</dbReference>
<comment type="pathway">
    <text evidence="5 8">Amino-acid biosynthesis; L-lysine biosynthesis via DAP pathway; L-lysine from DL-2,6-diaminopimelate: step 1/1.</text>
</comment>
<evidence type="ECO:0000256" key="7">
    <source>
        <dbReference type="PIRSR" id="PIRSR600183-50"/>
    </source>
</evidence>
<feature type="modified residue" description="N6-(pyridoxal phosphate)lysine" evidence="5 7">
    <location>
        <position position="60"/>
    </location>
</feature>
<dbReference type="PRINTS" id="PR01179">
    <property type="entry name" value="ODADCRBXLASE"/>
</dbReference>
<dbReference type="NCBIfam" id="TIGR01048">
    <property type="entry name" value="lysA"/>
    <property type="match status" value="1"/>
</dbReference>
<dbReference type="HAMAP" id="MF_02120">
    <property type="entry name" value="LysA"/>
    <property type="match status" value="1"/>
</dbReference>
<evidence type="ECO:0000313" key="11">
    <source>
        <dbReference type="Proteomes" id="UP000480410"/>
    </source>
</evidence>
<dbReference type="InterPro" id="IPR022644">
    <property type="entry name" value="De-COase2_N"/>
</dbReference>
<evidence type="ECO:0000256" key="5">
    <source>
        <dbReference type="HAMAP-Rule" id="MF_02120"/>
    </source>
</evidence>
<evidence type="ECO:0000313" key="10">
    <source>
        <dbReference type="EMBL" id="NER60276.1"/>
    </source>
</evidence>
<dbReference type="GO" id="GO:0008836">
    <property type="term" value="F:diaminopimelate decarboxylase activity"/>
    <property type="evidence" value="ECO:0007669"/>
    <property type="project" value="UniProtKB-UniRule"/>
</dbReference>
<feature type="binding site" evidence="5">
    <location>
        <position position="386"/>
    </location>
    <ligand>
        <name>substrate</name>
    </ligand>
</feature>
<feature type="binding site" evidence="5">
    <location>
        <position position="239"/>
    </location>
    <ligand>
        <name>pyridoxal 5'-phosphate</name>
        <dbReference type="ChEBI" id="CHEBI:597326"/>
    </ligand>
</feature>
<dbReference type="GO" id="GO:0009089">
    <property type="term" value="P:lysine biosynthetic process via diaminopimelate"/>
    <property type="evidence" value="ECO:0007669"/>
    <property type="project" value="UniProtKB-UniRule"/>
</dbReference>
<dbReference type="InterPro" id="IPR002986">
    <property type="entry name" value="DAP_deCOOHase_LysA"/>
</dbReference>
<feature type="binding site" evidence="5">
    <location>
        <position position="281"/>
    </location>
    <ligand>
        <name>substrate</name>
    </ligand>
</feature>
<dbReference type="UniPathway" id="UPA00034">
    <property type="reaction ID" value="UER00027"/>
</dbReference>
<dbReference type="Gene3D" id="2.40.37.10">
    <property type="entry name" value="Lyase, Ornithine Decarboxylase, Chain A, domain 1"/>
    <property type="match status" value="1"/>
</dbReference>
<comment type="subunit">
    <text evidence="5">Homodimer.</text>
</comment>
<protein>
    <recommendedName>
        <fullName evidence="5 6">Diaminopimelate decarboxylase</fullName>
        <shortName evidence="5">DAP decarboxylase</shortName>
        <shortName evidence="5">DAPDC</shortName>
        <ecNumber evidence="5 6">4.1.1.20</ecNumber>
    </recommendedName>
</protein>
<comment type="similarity">
    <text evidence="5">Belongs to the Orn/Lys/Arg decarboxylase class-II family. LysA subfamily.</text>
</comment>
<dbReference type="EC" id="4.1.1.20" evidence="5 6"/>
<dbReference type="PANTHER" id="PTHR43727:SF2">
    <property type="entry name" value="GROUP IV DECARBOXYLASE"/>
    <property type="match status" value="1"/>
</dbReference>
<dbReference type="InterPro" id="IPR029066">
    <property type="entry name" value="PLP-binding_barrel"/>
</dbReference>
<evidence type="ECO:0000256" key="4">
    <source>
        <dbReference type="ARBA" id="ARBA00023239"/>
    </source>
</evidence>
<reference evidence="10 11" key="1">
    <citation type="submission" date="2020-02" db="EMBL/GenBank/DDBJ databases">
        <title>Broccoli isolated Pseudomonas sp.</title>
        <authorList>
            <person name="Fujikawa T."/>
            <person name="Sawada H."/>
        </authorList>
    </citation>
    <scope>NUCLEOTIDE SEQUENCE [LARGE SCALE GENOMIC DNA]</scope>
    <source>
        <strain evidence="10 11">MAFF212428</strain>
    </source>
</reference>
<dbReference type="PRINTS" id="PR01181">
    <property type="entry name" value="DAPDCRBXLASE"/>
</dbReference>
<dbReference type="SUPFAM" id="SSF51419">
    <property type="entry name" value="PLP-binding barrel"/>
    <property type="match status" value="1"/>
</dbReference>
<organism evidence="10 11">
    <name type="scientific">Pseudomonas brassicae</name>
    <dbReference type="NCBI Taxonomy" id="2708063"/>
    <lineage>
        <taxon>Bacteria</taxon>
        <taxon>Pseudomonadati</taxon>
        <taxon>Pseudomonadota</taxon>
        <taxon>Gammaproteobacteria</taxon>
        <taxon>Pseudomonadales</taxon>
        <taxon>Pseudomonadaceae</taxon>
        <taxon>Pseudomonas</taxon>
    </lineage>
</organism>
<dbReference type="CDD" id="cd06828">
    <property type="entry name" value="PLPDE_III_DapDC"/>
    <property type="match status" value="1"/>
</dbReference>
<keyword evidence="5" id="KW-0028">Amino-acid biosynthesis</keyword>
<dbReference type="FunFam" id="3.20.20.10:FF:000003">
    <property type="entry name" value="Diaminopimelate decarboxylase"/>
    <property type="match status" value="1"/>
</dbReference>
<comment type="catalytic activity">
    <reaction evidence="5 8">
        <text>meso-2,6-diaminopimelate + H(+) = L-lysine + CO2</text>
        <dbReference type="Rhea" id="RHEA:15101"/>
        <dbReference type="ChEBI" id="CHEBI:15378"/>
        <dbReference type="ChEBI" id="CHEBI:16526"/>
        <dbReference type="ChEBI" id="CHEBI:32551"/>
        <dbReference type="ChEBI" id="CHEBI:57791"/>
        <dbReference type="EC" id="4.1.1.20"/>
    </reaction>
</comment>
<comment type="function">
    <text evidence="5">Specifically catalyzes the decarboxylation of meso-diaminopimelate (meso-DAP) to L-lysine.</text>
</comment>
<comment type="cofactor">
    <cofactor evidence="1 5 7 8">
        <name>pyridoxal 5'-phosphate</name>
        <dbReference type="ChEBI" id="CHEBI:597326"/>
    </cofactor>
</comment>
<keyword evidence="4 5" id="KW-0456">Lyase</keyword>
<dbReference type="PROSITE" id="PS00879">
    <property type="entry name" value="ODR_DC_2_2"/>
    <property type="match status" value="1"/>
</dbReference>
<feature type="binding site" evidence="5">
    <location>
        <position position="386"/>
    </location>
    <ligand>
        <name>pyridoxal 5'-phosphate</name>
        <dbReference type="ChEBI" id="CHEBI:597326"/>
    </ligand>
</feature>
<sequence length="429" mass="45705">MDRFNYREGVLHGEDVDLNALAAQLGTPLFVYSLGTLAAHFQSLKDAFSPIDPLICYSVKSCSNLHILKFLVQQGAGIDVVSGGEIYRALLAGAAPDTIVFAGVGKSAEEIRYAVESGIHLFNVESQGELERIDAIAGECGRRVKVSIRINPDVADAATPQKTSTGGRQTKFGIPVSQAPVLFVPGRYMHLTVEGVHVHLGSPIHDTGTYLAAIEVIEGLLERVAALGGRVDTLNIGGGFPATYAGGQDAQGALQAMGAAICARLRGLKARGVRFVIEPGRSISANAGVLLTRVEYIKQGWDRRIVIVDAGMNVLLRPTLYGAHHTIWPVSHTDFSGHWSVAAQAPSETVDVVGPICETGDYLALARDLPVVDQGALLAVFSAGAYAMSMASQYNSRPRPAEVVVQGKAHRVVRRREGYADLVEAEEGC</sequence>
<feature type="domain" description="Orn/DAP/Arg decarboxylase 2 N-terminal" evidence="9">
    <location>
        <begin position="35"/>
        <end position="285"/>
    </location>
</feature>
<accession>A0A6M0CS19</accession>
<name>A0A6M0CS19_9PSED</name>
<evidence type="ECO:0000256" key="3">
    <source>
        <dbReference type="ARBA" id="ARBA00022898"/>
    </source>
</evidence>
<dbReference type="EMBL" id="JAAHBV010000207">
    <property type="protein sequence ID" value="NER60276.1"/>
    <property type="molecule type" value="Genomic_DNA"/>
</dbReference>
<dbReference type="SUPFAM" id="SSF50621">
    <property type="entry name" value="Alanine racemase C-terminal domain-like"/>
    <property type="match status" value="1"/>
</dbReference>
<feature type="active site" description="Proton donor" evidence="7">
    <location>
        <position position="357"/>
    </location>
</feature>
<evidence type="ECO:0000256" key="1">
    <source>
        <dbReference type="ARBA" id="ARBA00001933"/>
    </source>
</evidence>
<feature type="binding site" evidence="5">
    <location>
        <position position="317"/>
    </location>
    <ligand>
        <name>substrate</name>
    </ligand>
</feature>
<keyword evidence="3 5" id="KW-0663">Pyridoxal phosphate</keyword>
<keyword evidence="2 5" id="KW-0210">Decarboxylase</keyword>
<dbReference type="Proteomes" id="UP000480410">
    <property type="component" value="Unassembled WGS sequence"/>
</dbReference>
<evidence type="ECO:0000256" key="8">
    <source>
        <dbReference type="RuleBase" id="RU003738"/>
    </source>
</evidence>